<keyword evidence="2" id="KW-1185">Reference proteome</keyword>
<protein>
    <submittedName>
        <fullName evidence="1">Uncharacterized protein</fullName>
    </submittedName>
</protein>
<dbReference type="GeneID" id="70215034"/>
<proteinExistence type="predicted"/>
<dbReference type="AlphaFoldDB" id="A0A9P9G418"/>
<dbReference type="RefSeq" id="XP_046043569.1">
    <property type="nucleotide sequence ID" value="XM_046185080.1"/>
</dbReference>
<evidence type="ECO:0000313" key="1">
    <source>
        <dbReference type="EMBL" id="KAH7231632.1"/>
    </source>
</evidence>
<comment type="caution">
    <text evidence="1">The sequence shown here is derived from an EMBL/GenBank/DDBJ whole genome shotgun (WGS) entry which is preliminary data.</text>
</comment>
<accession>A0A9P9G418</accession>
<sequence length="114" mass="12610">MTITTTASNLQSETCSAIHPYVLLSTYRLLVCQVCGFAYSSIPNCRVPLIVAYPCSLLKCLSISGLFPYAHTMATYLSRFDRRPGGALLTRVNAYLSFLTSSTLPTVIFIRDLF</sequence>
<evidence type="ECO:0000313" key="2">
    <source>
        <dbReference type="Proteomes" id="UP000720189"/>
    </source>
</evidence>
<dbReference type="EMBL" id="JAGMUX010000020">
    <property type="protein sequence ID" value="KAH7231632.1"/>
    <property type="molecule type" value="Genomic_DNA"/>
</dbReference>
<dbReference type="Proteomes" id="UP000720189">
    <property type="component" value="Unassembled WGS sequence"/>
</dbReference>
<reference evidence="1" key="1">
    <citation type="journal article" date="2021" name="Nat. Commun.">
        <title>Genetic determinants of endophytism in the Arabidopsis root mycobiome.</title>
        <authorList>
            <person name="Mesny F."/>
            <person name="Miyauchi S."/>
            <person name="Thiergart T."/>
            <person name="Pickel B."/>
            <person name="Atanasova L."/>
            <person name="Karlsson M."/>
            <person name="Huettel B."/>
            <person name="Barry K.W."/>
            <person name="Haridas S."/>
            <person name="Chen C."/>
            <person name="Bauer D."/>
            <person name="Andreopoulos W."/>
            <person name="Pangilinan J."/>
            <person name="LaButti K."/>
            <person name="Riley R."/>
            <person name="Lipzen A."/>
            <person name="Clum A."/>
            <person name="Drula E."/>
            <person name="Henrissat B."/>
            <person name="Kohler A."/>
            <person name="Grigoriev I.V."/>
            <person name="Martin F.M."/>
            <person name="Hacquard S."/>
        </authorList>
    </citation>
    <scope>NUCLEOTIDE SEQUENCE</scope>
    <source>
        <strain evidence="1">MPI-CAGE-AT-0023</strain>
    </source>
</reference>
<gene>
    <name evidence="1" type="ORF">BKA55DRAFT_192899</name>
</gene>
<name>A0A9P9G418_FUSRE</name>
<organism evidence="1 2">
    <name type="scientific">Fusarium redolens</name>
    <dbReference type="NCBI Taxonomy" id="48865"/>
    <lineage>
        <taxon>Eukaryota</taxon>
        <taxon>Fungi</taxon>
        <taxon>Dikarya</taxon>
        <taxon>Ascomycota</taxon>
        <taxon>Pezizomycotina</taxon>
        <taxon>Sordariomycetes</taxon>
        <taxon>Hypocreomycetidae</taxon>
        <taxon>Hypocreales</taxon>
        <taxon>Nectriaceae</taxon>
        <taxon>Fusarium</taxon>
        <taxon>Fusarium redolens species complex</taxon>
    </lineage>
</organism>